<dbReference type="EMBL" id="JAERRG010000019">
    <property type="protein sequence ID" value="MBL1117857.1"/>
    <property type="molecule type" value="Genomic_DNA"/>
</dbReference>
<name>A0ABS1PZJ7_9ACTN</name>
<organism evidence="2 3">
    <name type="scientific">Streptomyces endocoffeicus</name>
    <dbReference type="NCBI Taxonomy" id="2898945"/>
    <lineage>
        <taxon>Bacteria</taxon>
        <taxon>Bacillati</taxon>
        <taxon>Actinomycetota</taxon>
        <taxon>Actinomycetes</taxon>
        <taxon>Kitasatosporales</taxon>
        <taxon>Streptomycetaceae</taxon>
        <taxon>Streptomyces</taxon>
    </lineage>
</organism>
<feature type="region of interest" description="Disordered" evidence="1">
    <location>
        <begin position="1"/>
        <end position="28"/>
    </location>
</feature>
<keyword evidence="2" id="KW-0808">Transferase</keyword>
<dbReference type="Pfam" id="PF20143">
    <property type="entry name" value="NAD_kinase_C"/>
    <property type="match status" value="1"/>
</dbReference>
<reference evidence="2 3" key="1">
    <citation type="submission" date="2021-01" db="EMBL/GenBank/DDBJ databases">
        <title>WGS of actinomycetes isolated from Thailand.</title>
        <authorList>
            <person name="Thawai C."/>
        </authorList>
    </citation>
    <scope>NUCLEOTIDE SEQUENCE [LARGE SCALE GENOMIC DNA]</scope>
    <source>
        <strain evidence="2 3">CA3R110</strain>
    </source>
</reference>
<feature type="compositionally biased region" description="Basic and acidic residues" evidence="1">
    <location>
        <begin position="1"/>
        <end position="10"/>
    </location>
</feature>
<evidence type="ECO:0000313" key="2">
    <source>
        <dbReference type="EMBL" id="MBL1117857.1"/>
    </source>
</evidence>
<dbReference type="InterPro" id="IPR011386">
    <property type="entry name" value="Put_ATP-NAD_kin"/>
</dbReference>
<keyword evidence="2" id="KW-0418">Kinase</keyword>
<dbReference type="SUPFAM" id="SSF111331">
    <property type="entry name" value="NAD kinase/diacylglycerol kinase-like"/>
    <property type="match status" value="1"/>
</dbReference>
<dbReference type="InterPro" id="IPR039065">
    <property type="entry name" value="AcoX-like"/>
</dbReference>
<keyword evidence="3" id="KW-1185">Reference proteome</keyword>
<sequence>MPDNPDRDDATLGAAGAATAEPDRPLSGEVEECRTGRKLGLIVNPLAGMGGSVGLKGTDGPDILEEAQRRGARPLSGERAVRALARLAASKTPFRLVTASGDLGEHSALAAGLDPVVVHRTEPGASGPADTKAAAAAMALSAVDLLLFAGGDGTARDILSAVGDRVPVLGIPAGVKMHSAVFGANPESAGGLAALFLDGSPTARLRDAEVMDLDETAFREDRLSARLYGYARSPYERHLAQNAKAGSRADDNAVLEAACRRVAARMREGVLYIVGPGTTMRRVMKSLGLPSTLLGVDAVLDGALVGSDLDERALLGLMEGRETRIVVGVLGGQGYLFGRGNQQISAKVIRKVGREGIVVVTPLDKLVALEAASLRVDTGDAEVDALLAGYMRLHTGPDRSVFHKVSA</sequence>
<dbReference type="Proteomes" id="UP000621510">
    <property type="component" value="Unassembled WGS sequence"/>
</dbReference>
<feature type="compositionally biased region" description="Low complexity" evidence="1">
    <location>
        <begin position="11"/>
        <end position="20"/>
    </location>
</feature>
<evidence type="ECO:0000313" key="3">
    <source>
        <dbReference type="Proteomes" id="UP000621510"/>
    </source>
</evidence>
<dbReference type="PANTHER" id="PTHR40697">
    <property type="entry name" value="ACETOIN CATABOLISM PROTEIN X"/>
    <property type="match status" value="1"/>
</dbReference>
<dbReference type="InterPro" id="IPR002504">
    <property type="entry name" value="NADK"/>
</dbReference>
<dbReference type="InterPro" id="IPR017438">
    <property type="entry name" value="ATP-NAD_kinase_N"/>
</dbReference>
<dbReference type="GO" id="GO:0016301">
    <property type="term" value="F:kinase activity"/>
    <property type="evidence" value="ECO:0007669"/>
    <property type="project" value="UniProtKB-KW"/>
</dbReference>
<comment type="caution">
    <text evidence="2">The sequence shown here is derived from an EMBL/GenBank/DDBJ whole genome shotgun (WGS) entry which is preliminary data.</text>
</comment>
<dbReference type="InterPro" id="IPR016064">
    <property type="entry name" value="NAD/diacylglycerol_kinase_sf"/>
</dbReference>
<dbReference type="Pfam" id="PF01513">
    <property type="entry name" value="NAD_kinase"/>
    <property type="match status" value="1"/>
</dbReference>
<proteinExistence type="predicted"/>
<dbReference type="Gene3D" id="3.40.50.10330">
    <property type="entry name" value="Probable inorganic polyphosphate/atp-NAD kinase, domain 1"/>
    <property type="match status" value="1"/>
</dbReference>
<evidence type="ECO:0000256" key="1">
    <source>
        <dbReference type="SAM" id="MobiDB-lite"/>
    </source>
</evidence>
<protein>
    <submittedName>
        <fullName evidence="2">ATP-NAD kinase family protein</fullName>
    </submittedName>
</protein>
<dbReference type="PANTHER" id="PTHR40697:SF2">
    <property type="entry name" value="ATP-NAD KINASE-RELATED"/>
    <property type="match status" value="1"/>
</dbReference>
<accession>A0ABS1PZJ7</accession>
<dbReference type="PIRSF" id="PIRSF016907">
    <property type="entry name" value="Kin_ATP-NAD"/>
    <property type="match status" value="1"/>
</dbReference>
<gene>
    <name evidence="2" type="ORF">JK364_36590</name>
</gene>
<dbReference type="RefSeq" id="WP_201855677.1">
    <property type="nucleotide sequence ID" value="NZ_JAERRG010000019.1"/>
</dbReference>